<dbReference type="RefSeq" id="XP_008486421.1">
    <property type="nucleotide sequence ID" value="XM_008488199.1"/>
</dbReference>
<keyword evidence="7" id="KW-1185">Reference proteome</keyword>
<sequence>LANFGSPVTGVAMLFRIVTGEDWNKIMHDCMIQPPYCTPAANYWETDCGNFSASLIYFCSFYVIITYIVLNLLVAIIMENFSLFYSNEEDALLSYADIRNFQNTWNIVDIQQRGVIPVKR</sequence>
<evidence type="ECO:0000256" key="4">
    <source>
        <dbReference type="ARBA" id="ARBA00023136"/>
    </source>
</evidence>
<dbReference type="AlphaFoldDB" id="A0A1S3DRN4"/>
<dbReference type="OMA" id="TLFIAWN"/>
<keyword evidence="2 5" id="KW-0812">Transmembrane</keyword>
<evidence type="ECO:0000256" key="5">
    <source>
        <dbReference type="SAM" id="Phobius"/>
    </source>
</evidence>
<evidence type="ECO:0000256" key="1">
    <source>
        <dbReference type="ARBA" id="ARBA00004141"/>
    </source>
</evidence>
<evidence type="ECO:0000313" key="8">
    <source>
        <dbReference type="RefSeq" id="XP_008486421.1"/>
    </source>
</evidence>
<dbReference type="InterPro" id="IPR028823">
    <property type="entry name" value="NALCN"/>
</dbReference>
<dbReference type="GO" id="GO:0032230">
    <property type="term" value="P:positive regulation of synaptic transmission, GABAergic"/>
    <property type="evidence" value="ECO:0007669"/>
    <property type="project" value="TreeGrafter"/>
</dbReference>
<dbReference type="InterPro" id="IPR005821">
    <property type="entry name" value="Ion_trans_dom"/>
</dbReference>
<evidence type="ECO:0000313" key="7">
    <source>
        <dbReference type="Proteomes" id="UP000079169"/>
    </source>
</evidence>
<name>A0A1S3DRN4_DIACI</name>
<dbReference type="PANTHER" id="PTHR46141:SF1">
    <property type="entry name" value="SODIUM LEAK CHANNEL NALCN"/>
    <property type="match status" value="1"/>
</dbReference>
<dbReference type="Pfam" id="PF00520">
    <property type="entry name" value="Ion_trans"/>
    <property type="match status" value="1"/>
</dbReference>
<dbReference type="Gene3D" id="1.10.287.70">
    <property type="match status" value="1"/>
</dbReference>
<feature type="transmembrane region" description="Helical" evidence="5">
    <location>
        <begin position="55"/>
        <end position="77"/>
    </location>
</feature>
<organism evidence="7 8">
    <name type="scientific">Diaphorina citri</name>
    <name type="common">Asian citrus psyllid</name>
    <dbReference type="NCBI Taxonomy" id="121845"/>
    <lineage>
        <taxon>Eukaryota</taxon>
        <taxon>Metazoa</taxon>
        <taxon>Ecdysozoa</taxon>
        <taxon>Arthropoda</taxon>
        <taxon>Hexapoda</taxon>
        <taxon>Insecta</taxon>
        <taxon>Pterygota</taxon>
        <taxon>Neoptera</taxon>
        <taxon>Paraneoptera</taxon>
        <taxon>Hemiptera</taxon>
        <taxon>Sternorrhyncha</taxon>
        <taxon>Psylloidea</taxon>
        <taxon>Psyllidae</taxon>
        <taxon>Diaphorininae</taxon>
        <taxon>Diaphorina</taxon>
    </lineage>
</organism>
<dbReference type="STRING" id="121845.A0A1S3DRN4"/>
<reference evidence="8" key="1">
    <citation type="submission" date="2025-08" db="UniProtKB">
        <authorList>
            <consortium name="RefSeq"/>
        </authorList>
    </citation>
    <scope>IDENTIFICATION</scope>
</reference>
<dbReference type="GO" id="GO:0032224">
    <property type="term" value="P:positive regulation of synaptic transmission, cholinergic"/>
    <property type="evidence" value="ECO:0007669"/>
    <property type="project" value="TreeGrafter"/>
</dbReference>
<dbReference type="GO" id="GO:0005886">
    <property type="term" value="C:plasma membrane"/>
    <property type="evidence" value="ECO:0007669"/>
    <property type="project" value="TreeGrafter"/>
</dbReference>
<accession>A0A1S3DRN4</accession>
<evidence type="ECO:0000259" key="6">
    <source>
        <dbReference type="Pfam" id="PF00520"/>
    </source>
</evidence>
<keyword evidence="3 5" id="KW-1133">Transmembrane helix</keyword>
<dbReference type="PANTHER" id="PTHR46141">
    <property type="entry name" value="SODIUM LEAK CHANNEL NON-SELECTIVE PROTEIN"/>
    <property type="match status" value="1"/>
</dbReference>
<dbReference type="KEGG" id="dci:103523129"/>
<keyword evidence="4 5" id="KW-0472">Membrane</keyword>
<proteinExistence type="predicted"/>
<feature type="non-terminal residue" evidence="8">
    <location>
        <position position="120"/>
    </location>
</feature>
<dbReference type="Proteomes" id="UP000079169">
    <property type="component" value="Unplaced"/>
</dbReference>
<feature type="non-terminal residue" evidence="8">
    <location>
        <position position="1"/>
    </location>
</feature>
<dbReference type="GeneID" id="103523129"/>
<dbReference type="PaxDb" id="121845-A0A1S3DRN4"/>
<gene>
    <name evidence="8" type="primary">LOC103523129</name>
</gene>
<evidence type="ECO:0000256" key="2">
    <source>
        <dbReference type="ARBA" id="ARBA00022692"/>
    </source>
</evidence>
<feature type="domain" description="Ion transport" evidence="6">
    <location>
        <begin position="3"/>
        <end position="88"/>
    </location>
</feature>
<protein>
    <submittedName>
        <fullName evidence="8">Sodium leak channel non-selective protein-like</fullName>
    </submittedName>
</protein>
<dbReference type="GO" id="GO:0005261">
    <property type="term" value="F:monoatomic cation channel activity"/>
    <property type="evidence" value="ECO:0007669"/>
    <property type="project" value="InterPro"/>
</dbReference>
<evidence type="ECO:0000256" key="3">
    <source>
        <dbReference type="ARBA" id="ARBA00022989"/>
    </source>
</evidence>
<comment type="subcellular location">
    <subcellularLocation>
        <location evidence="1">Membrane</location>
        <topology evidence="1">Multi-pass membrane protein</topology>
    </subcellularLocation>
</comment>